<evidence type="ECO:0000313" key="5">
    <source>
        <dbReference type="EMBL" id="BAH71589.1"/>
    </source>
</evidence>
<name>C4WUL9_ACYPI</name>
<keyword evidence="1" id="KW-0732">Signal</keyword>
<dbReference type="EnsemblMetazoa" id="NM_001205023.1">
    <property type="protein sequence ID" value="NP_001191952.1"/>
    <property type="gene ID" value="LOC100165308"/>
</dbReference>
<dbReference type="Gene3D" id="3.15.10.30">
    <property type="entry name" value="Haemolymph juvenile hormone binding protein"/>
    <property type="match status" value="1"/>
</dbReference>
<accession>C4WUL9</accession>
<dbReference type="PANTHER" id="PTHR11008:SF40">
    <property type="entry name" value="PROTEIN TAKEOUT"/>
    <property type="match status" value="1"/>
</dbReference>
<evidence type="ECO:0000256" key="4">
    <source>
        <dbReference type="SAM" id="Phobius"/>
    </source>
</evidence>
<keyword evidence="2" id="KW-0090">Biological rhythms</keyword>
<evidence type="ECO:0000256" key="3">
    <source>
        <dbReference type="ARBA" id="ARBA00060902"/>
    </source>
</evidence>
<dbReference type="Proteomes" id="UP000007819">
    <property type="component" value="Chromosome A2"/>
</dbReference>
<dbReference type="InterPro" id="IPR038606">
    <property type="entry name" value="To_sf"/>
</dbReference>
<reference evidence="6" key="3">
    <citation type="submission" date="2022-06" db="UniProtKB">
        <authorList>
            <consortium name="EnsemblMetazoa"/>
        </authorList>
    </citation>
    <scope>IDENTIFICATION</scope>
</reference>
<dbReference type="PhylomeDB" id="C4WUL9"/>
<keyword evidence="7" id="KW-1185">Reference proteome</keyword>
<reference evidence="7" key="2">
    <citation type="submission" date="2010-06" db="EMBL/GenBank/DDBJ databases">
        <authorList>
            <person name="Jiang H."/>
            <person name="Abraham K."/>
            <person name="Ali S."/>
            <person name="Alsbrooks S.L."/>
            <person name="Anim B.N."/>
            <person name="Anosike U.S."/>
            <person name="Attaway T."/>
            <person name="Bandaranaike D.P."/>
            <person name="Battles P.K."/>
            <person name="Bell S.N."/>
            <person name="Bell A.V."/>
            <person name="Beltran B."/>
            <person name="Bickham C."/>
            <person name="Bustamante Y."/>
            <person name="Caleb T."/>
            <person name="Canada A."/>
            <person name="Cardenas V."/>
            <person name="Carter K."/>
            <person name="Chacko J."/>
            <person name="Chandrabose M.N."/>
            <person name="Chavez D."/>
            <person name="Chavez A."/>
            <person name="Chen L."/>
            <person name="Chu H.-S."/>
            <person name="Claassen K.J."/>
            <person name="Cockrell R."/>
            <person name="Collins M."/>
            <person name="Cooper J.A."/>
            <person name="Cree A."/>
            <person name="Curry S.M."/>
            <person name="Da Y."/>
            <person name="Dao M.D."/>
            <person name="Das B."/>
            <person name="Davila M.-L."/>
            <person name="Davy-Carroll L."/>
            <person name="Denson S."/>
            <person name="Dinh H."/>
            <person name="Ebong V.E."/>
            <person name="Edwards J.R."/>
            <person name="Egan A."/>
            <person name="El-Daye J."/>
            <person name="Escobedo L."/>
            <person name="Fernandez S."/>
            <person name="Fernando P.R."/>
            <person name="Flagg N."/>
            <person name="Forbes L.D."/>
            <person name="Fowler R.G."/>
            <person name="Fu Q."/>
            <person name="Gabisi R.A."/>
            <person name="Ganer J."/>
            <person name="Garbino Pronczuk A."/>
            <person name="Garcia R.M."/>
            <person name="Garner T."/>
            <person name="Garrett T.E."/>
            <person name="Gonzalez D.A."/>
            <person name="Hamid H."/>
            <person name="Hawkins E.S."/>
            <person name="Hirani K."/>
            <person name="Hogues M.E."/>
            <person name="Hollins B."/>
            <person name="Hsiao C.-H."/>
            <person name="Jabil R."/>
            <person name="James M.L."/>
            <person name="Jhangiani S.N."/>
            <person name="Johnson B."/>
            <person name="Johnson Q."/>
            <person name="Joshi V."/>
            <person name="Kalu J.B."/>
            <person name="Kam C."/>
            <person name="Kashfia A."/>
            <person name="Keebler J."/>
            <person name="Kisamo H."/>
            <person name="Kovar C.L."/>
            <person name="Lago L.A."/>
            <person name="Lai C.-Y."/>
            <person name="Laidlaw J."/>
            <person name="Lara F."/>
            <person name="Le T.-K."/>
            <person name="Lee S.L."/>
            <person name="Legall F.H."/>
            <person name="Lemon S.J."/>
            <person name="Lewis L.R."/>
            <person name="Li B."/>
            <person name="Liu Y."/>
            <person name="Liu Y.-S."/>
            <person name="Lopez J."/>
            <person name="Lozado R.J."/>
            <person name="Lu J."/>
            <person name="Madu R.C."/>
            <person name="Maheshwari M."/>
            <person name="Maheshwari R."/>
            <person name="Malloy K."/>
            <person name="Martinez E."/>
            <person name="Mathew T."/>
            <person name="Mercado I.C."/>
            <person name="Mercado C."/>
            <person name="Meyer B."/>
            <person name="Montgomery K."/>
            <person name="Morgan M.B."/>
            <person name="Munidasa M."/>
            <person name="Nazareth L.V."/>
            <person name="Nelson J."/>
            <person name="Ng B.M."/>
            <person name="Nguyen N.B."/>
            <person name="Nguyen P.Q."/>
            <person name="Nguyen T."/>
            <person name="Obregon M."/>
            <person name="Okwuonu G.O."/>
            <person name="Onwere C.G."/>
            <person name="Orozco G."/>
            <person name="Parra A."/>
            <person name="Patel S."/>
            <person name="Patil S."/>
            <person name="Perez A."/>
            <person name="Perez Y."/>
            <person name="Pham C."/>
            <person name="Primus E.L."/>
            <person name="Pu L.-L."/>
            <person name="Puazo M."/>
            <person name="Qin X."/>
            <person name="Quiroz J.B."/>
            <person name="Reese J."/>
            <person name="Richards S."/>
            <person name="Rives C.M."/>
            <person name="Robberts R."/>
            <person name="Ruiz S.J."/>
            <person name="Ruiz M.J."/>
            <person name="Santibanez J."/>
            <person name="Schneider B.W."/>
            <person name="Sisson I."/>
            <person name="Smith M."/>
            <person name="Sodergren E."/>
            <person name="Song X.-Z."/>
            <person name="Song B.B."/>
            <person name="Summersgill H."/>
            <person name="Thelus R."/>
            <person name="Thornton R.D."/>
            <person name="Trejos Z.Y."/>
            <person name="Usmani K."/>
            <person name="Vattathil S."/>
            <person name="Villasana D."/>
            <person name="Walker D.L."/>
            <person name="Wang S."/>
            <person name="Wang K."/>
            <person name="White C.S."/>
            <person name="Williams A.C."/>
            <person name="Williamson J."/>
            <person name="Wilson K."/>
            <person name="Woghiren I.O."/>
            <person name="Woodworth J.R."/>
            <person name="Worley K.C."/>
            <person name="Wright R.A."/>
            <person name="Wu W."/>
            <person name="Young L."/>
            <person name="Zhang L."/>
            <person name="Zhang J."/>
            <person name="Zhu Y."/>
            <person name="Muzny D.M."/>
            <person name="Weinstock G."/>
            <person name="Gibbs R.A."/>
        </authorList>
    </citation>
    <scope>NUCLEOTIDE SEQUENCE [LARGE SCALE GENOMIC DNA]</scope>
    <source>
        <strain evidence="7">LSR1</strain>
    </source>
</reference>
<feature type="transmembrane region" description="Helical" evidence="4">
    <location>
        <begin position="12"/>
        <end position="30"/>
    </location>
</feature>
<keyword evidence="4" id="KW-0472">Membrane</keyword>
<organism evidence="5">
    <name type="scientific">Acyrthosiphon pisum</name>
    <name type="common">Pea aphid</name>
    <dbReference type="NCBI Taxonomy" id="7029"/>
    <lineage>
        <taxon>Eukaryota</taxon>
        <taxon>Metazoa</taxon>
        <taxon>Ecdysozoa</taxon>
        <taxon>Arthropoda</taxon>
        <taxon>Hexapoda</taxon>
        <taxon>Insecta</taxon>
        <taxon>Pterygota</taxon>
        <taxon>Neoptera</taxon>
        <taxon>Paraneoptera</taxon>
        <taxon>Hemiptera</taxon>
        <taxon>Sternorrhyncha</taxon>
        <taxon>Aphidomorpha</taxon>
        <taxon>Aphidoidea</taxon>
        <taxon>Aphididae</taxon>
        <taxon>Macrosiphini</taxon>
        <taxon>Acyrthosiphon</taxon>
    </lineage>
</organism>
<keyword evidence="4" id="KW-1133">Transmembrane helix</keyword>
<gene>
    <name evidence="5" type="primary">ACYPI006265</name>
    <name evidence="6" type="synonym">100165308</name>
</gene>
<protein>
    <submittedName>
        <fullName evidence="5">ACYPI006265 protein</fullName>
    </submittedName>
</protein>
<dbReference type="OrthoDB" id="8186595at2759"/>
<keyword evidence="4" id="KW-0812">Transmembrane</keyword>
<dbReference type="KEGG" id="api:100165308"/>
<sequence>MSILQSCRSQSYNMNAFIVKFVCCLVYIFVETSHAAPSTKLPKGFIQCKLSDPALNECIRDGLQRATPYLAKGIPSLGLLPTDPLRVNSLRIDQGIGAVNLKFRDLDILNMKSTIIKDLKYDPKNYTLNAALVVQKPIVLEGQYETNGRVIILPINGNGTCRFVLDNYKSFSVIKMKPVLRNGNTHLEIKSLDWKFTTSKMHLKMNNLFNGDKILGDNMNLFLNENWMELLKEMQPAFERALSFAFISIAQEFFNRIPLNQIFID</sequence>
<evidence type="ECO:0000313" key="6">
    <source>
        <dbReference type="EnsemblMetazoa" id="NP_001191952.1"/>
    </source>
</evidence>
<proteinExistence type="evidence at transcript level"/>
<dbReference type="GO" id="GO:0005615">
    <property type="term" value="C:extracellular space"/>
    <property type="evidence" value="ECO:0007669"/>
    <property type="project" value="TreeGrafter"/>
</dbReference>
<evidence type="ECO:0000256" key="2">
    <source>
        <dbReference type="ARBA" id="ARBA00023108"/>
    </source>
</evidence>
<dbReference type="EMBL" id="AK341123">
    <property type="protein sequence ID" value="BAH71589.1"/>
    <property type="molecule type" value="mRNA"/>
</dbReference>
<dbReference type="PANTHER" id="PTHR11008">
    <property type="entry name" value="PROTEIN TAKEOUT-LIKE PROTEIN"/>
    <property type="match status" value="1"/>
</dbReference>
<dbReference type="FunFam" id="3.15.10.30:FF:000001">
    <property type="entry name" value="Takeout-like protein 1"/>
    <property type="match status" value="1"/>
</dbReference>
<dbReference type="AlphaFoldDB" id="C4WUL9"/>
<dbReference type="Pfam" id="PF06585">
    <property type="entry name" value="JHBP"/>
    <property type="match status" value="1"/>
</dbReference>
<evidence type="ECO:0000256" key="1">
    <source>
        <dbReference type="ARBA" id="ARBA00022729"/>
    </source>
</evidence>
<comment type="similarity">
    <text evidence="3">Belongs to the TO family.</text>
</comment>
<dbReference type="InterPro" id="IPR010562">
    <property type="entry name" value="Haemolymph_juvenile_hormone-bd"/>
</dbReference>
<reference evidence="5" key="1">
    <citation type="submission" date="2009-06" db="EMBL/GenBank/DDBJ databases">
        <title>A full-length cDNA resource of the pea aphid, Acyrthosiphon pisum.</title>
        <authorList>
            <person name="Shigenobu S."/>
            <person name="Nakabachi A."/>
            <person name="Richards S."/>
        </authorList>
    </citation>
    <scope>NUCLEOTIDE SEQUENCE</scope>
    <source>
        <strain evidence="5">LSR1</strain>
        <tissue evidence="5">Whole body</tissue>
    </source>
</reference>
<dbReference type="GO" id="GO:0007623">
    <property type="term" value="P:circadian rhythm"/>
    <property type="evidence" value="ECO:0007669"/>
    <property type="project" value="UniProtKB-ARBA"/>
</dbReference>
<dbReference type="SMART" id="SM00700">
    <property type="entry name" value="JHBP"/>
    <property type="match status" value="1"/>
</dbReference>
<evidence type="ECO:0000313" key="7">
    <source>
        <dbReference type="Proteomes" id="UP000007819"/>
    </source>
</evidence>